<dbReference type="GO" id="GO:0005737">
    <property type="term" value="C:cytoplasm"/>
    <property type="evidence" value="ECO:0007669"/>
    <property type="project" value="TreeGrafter"/>
</dbReference>
<dbReference type="PANTHER" id="PTHR19321:SF41">
    <property type="entry name" value="FASCETTO-RELATED"/>
    <property type="match status" value="1"/>
</dbReference>
<feature type="region of interest" description="Disordered" evidence="1">
    <location>
        <begin position="612"/>
        <end position="777"/>
    </location>
</feature>
<dbReference type="EMBL" id="MCGE01000032">
    <property type="protein sequence ID" value="ORZ08138.1"/>
    <property type="molecule type" value="Genomic_DNA"/>
</dbReference>
<protein>
    <recommendedName>
        <fullName evidence="4">Microtubule associated protein-domain-containing protein</fullName>
    </recommendedName>
</protein>
<dbReference type="GO" id="GO:0008017">
    <property type="term" value="F:microtubule binding"/>
    <property type="evidence" value="ECO:0007669"/>
    <property type="project" value="InterPro"/>
</dbReference>
<dbReference type="InterPro" id="IPR007145">
    <property type="entry name" value="MAP65_Ase1_PRC1"/>
</dbReference>
<evidence type="ECO:0008006" key="4">
    <source>
        <dbReference type="Google" id="ProtNLM"/>
    </source>
</evidence>
<dbReference type="AlphaFoldDB" id="A0A1X2I2S6"/>
<dbReference type="GO" id="GO:1990023">
    <property type="term" value="C:mitotic spindle midzone"/>
    <property type="evidence" value="ECO:0007669"/>
    <property type="project" value="TreeGrafter"/>
</dbReference>
<organism evidence="2 3">
    <name type="scientific">Absidia repens</name>
    <dbReference type="NCBI Taxonomy" id="90262"/>
    <lineage>
        <taxon>Eukaryota</taxon>
        <taxon>Fungi</taxon>
        <taxon>Fungi incertae sedis</taxon>
        <taxon>Mucoromycota</taxon>
        <taxon>Mucoromycotina</taxon>
        <taxon>Mucoromycetes</taxon>
        <taxon>Mucorales</taxon>
        <taxon>Cunninghamellaceae</taxon>
        <taxon>Absidia</taxon>
    </lineage>
</organism>
<feature type="compositionally biased region" description="Polar residues" evidence="1">
    <location>
        <begin position="522"/>
        <end position="541"/>
    </location>
</feature>
<reference evidence="2 3" key="1">
    <citation type="submission" date="2016-07" db="EMBL/GenBank/DDBJ databases">
        <title>Pervasive Adenine N6-methylation of Active Genes in Fungi.</title>
        <authorList>
            <consortium name="DOE Joint Genome Institute"/>
            <person name="Mondo S.J."/>
            <person name="Dannebaum R.O."/>
            <person name="Kuo R.C."/>
            <person name="Labutti K."/>
            <person name="Haridas S."/>
            <person name="Kuo A."/>
            <person name="Salamov A."/>
            <person name="Ahrendt S.R."/>
            <person name="Lipzen A."/>
            <person name="Sullivan W."/>
            <person name="Andreopoulos W.B."/>
            <person name="Clum A."/>
            <person name="Lindquist E."/>
            <person name="Daum C."/>
            <person name="Ramamoorthy G.K."/>
            <person name="Gryganskyi A."/>
            <person name="Culley D."/>
            <person name="Magnuson J.K."/>
            <person name="James T.Y."/>
            <person name="O'Malley M.A."/>
            <person name="Stajich J.E."/>
            <person name="Spatafora J.W."/>
            <person name="Visel A."/>
            <person name="Grigoriev I.V."/>
        </authorList>
    </citation>
    <scope>NUCLEOTIDE SEQUENCE [LARGE SCALE GENOMIC DNA]</scope>
    <source>
        <strain evidence="2 3">NRRL 1336</strain>
    </source>
</reference>
<feature type="compositionally biased region" description="Low complexity" evidence="1">
    <location>
        <begin position="699"/>
        <end position="720"/>
    </location>
</feature>
<evidence type="ECO:0000313" key="2">
    <source>
        <dbReference type="EMBL" id="ORZ08138.1"/>
    </source>
</evidence>
<evidence type="ECO:0000256" key="1">
    <source>
        <dbReference type="SAM" id="MobiDB-lite"/>
    </source>
</evidence>
<feature type="compositionally biased region" description="Polar residues" evidence="1">
    <location>
        <begin position="579"/>
        <end position="600"/>
    </location>
</feature>
<gene>
    <name evidence="2" type="ORF">BCR42DRAFT_442313</name>
</gene>
<dbReference type="STRING" id="90262.A0A1X2I2S6"/>
<evidence type="ECO:0000313" key="3">
    <source>
        <dbReference type="Proteomes" id="UP000193560"/>
    </source>
</evidence>
<name>A0A1X2I2S6_9FUNG</name>
<feature type="compositionally biased region" description="Polar residues" evidence="1">
    <location>
        <begin position="635"/>
        <end position="650"/>
    </location>
</feature>
<feature type="compositionally biased region" description="Polar residues" evidence="1">
    <location>
        <begin position="554"/>
        <end position="571"/>
    </location>
</feature>
<feature type="compositionally biased region" description="Low complexity" evidence="1">
    <location>
        <begin position="727"/>
        <end position="749"/>
    </location>
</feature>
<feature type="region of interest" description="Disordered" evidence="1">
    <location>
        <begin position="480"/>
        <end position="600"/>
    </location>
</feature>
<feature type="compositionally biased region" description="Polar residues" evidence="1">
    <location>
        <begin position="760"/>
        <end position="777"/>
    </location>
</feature>
<dbReference type="PANTHER" id="PTHR19321">
    <property type="entry name" value="PROTEIN REGULATOR OF CYTOKINESIS 1 PRC1-RELATED"/>
    <property type="match status" value="1"/>
</dbReference>
<feature type="compositionally biased region" description="Low complexity" evidence="1">
    <location>
        <begin position="498"/>
        <end position="520"/>
    </location>
</feature>
<dbReference type="Proteomes" id="UP000193560">
    <property type="component" value="Unassembled WGS sequence"/>
</dbReference>
<sequence>MDPLNNGDKLEHVLRELDKVVEYEEWRKKLLVADIEDVMASIESGCQILGISMESLLGSTIELGGMTGLEDWEFYAATSVMTPTFERKKSLTMLNNRLANEIRQRRLHVKEWLLTIDSLCRELDLSHSFESYKSYYDELSWGTVQKISCALRDLTRKQTTNKNRFEHLAHCIHYYRTVLGEDINGDDSIDIALHNLCNSVNNDNGISDQFDINQPPNDHNQNNNNNNAFLYYRQPLAYPLSLKDDLMTNLQNKAHDLRELYNARYGQFNHCVNNIHTLWEELQIPNDKRCTIYQSLHKENLAKLQQNSDEMKTIIHVMIDEYLQTIRPTLEKLWDNCLLTQNERDEFLDTLYQKANKMDTARSIMEKHMAYLEYIQSSSQIVDNIMKERKQLIQKMIDFETSASDPRRLFQASFQLMEEERWRKTCFPTLLQLDDALIKAVQEFEYISEKHFLVGNRRYLDMLMDEIADRTANQTFFGFLNTEPNHDRPVRSKSRPNSLYASSVSTTTTTPKTLPLSESPTQEDITSFTDIQQRQRSNSKTGALKRRSLPPNGKKTNATTTDPVPSISSSTRPRKNKRLATSQSITSLPTPNNIIPQQYKSKSYTVVSRSKSTLEFRKNNNPPPPLPKIDVEGSTGDNNTNFNRHLVSSPTDDEAMDAQQLHVAPPPPPPRSKASLIPIRKQPSSQQLSPPTWADPALSSSASSSPTQQQQQQQETPSPTCSALGMSSPASSSPTQQQPEQQQPSPTSSDLELPCPAAPSPTQKQPEQQQLPIVQCI</sequence>
<keyword evidence="3" id="KW-1185">Reference proteome</keyword>
<comment type="caution">
    <text evidence="2">The sequence shown here is derived from an EMBL/GenBank/DDBJ whole genome shotgun (WGS) entry which is preliminary data.</text>
</comment>
<proteinExistence type="predicted"/>
<dbReference type="Pfam" id="PF03999">
    <property type="entry name" value="MAP65_ASE1"/>
    <property type="match status" value="1"/>
</dbReference>
<dbReference type="GO" id="GO:0051256">
    <property type="term" value="P:mitotic spindle midzone assembly"/>
    <property type="evidence" value="ECO:0007669"/>
    <property type="project" value="TreeGrafter"/>
</dbReference>
<dbReference type="Gene3D" id="1.20.58.1520">
    <property type="match status" value="1"/>
</dbReference>
<accession>A0A1X2I2S6</accession>
<dbReference type="OrthoDB" id="642895at2759"/>